<dbReference type="InterPro" id="IPR011989">
    <property type="entry name" value="ARM-like"/>
</dbReference>
<dbReference type="InterPro" id="IPR016024">
    <property type="entry name" value="ARM-type_fold"/>
</dbReference>
<dbReference type="EMBL" id="HBFQ01028362">
    <property type="protein sequence ID" value="CAD8845637.1"/>
    <property type="molecule type" value="Transcribed_RNA"/>
</dbReference>
<evidence type="ECO:0008006" key="3">
    <source>
        <dbReference type="Google" id="ProtNLM"/>
    </source>
</evidence>
<evidence type="ECO:0000256" key="1">
    <source>
        <dbReference type="ARBA" id="ARBA00022737"/>
    </source>
</evidence>
<reference evidence="2" key="1">
    <citation type="submission" date="2021-01" db="EMBL/GenBank/DDBJ databases">
        <authorList>
            <person name="Corre E."/>
            <person name="Pelletier E."/>
            <person name="Niang G."/>
            <person name="Scheremetjew M."/>
            <person name="Finn R."/>
            <person name="Kale V."/>
            <person name="Holt S."/>
            <person name="Cochrane G."/>
            <person name="Meng A."/>
            <person name="Brown T."/>
            <person name="Cohen L."/>
        </authorList>
    </citation>
    <scope>NUCLEOTIDE SEQUENCE</scope>
</reference>
<keyword evidence="1" id="KW-0677">Repeat</keyword>
<sequence length="284" mass="31572">MEEHPFEVEVQSSGCAVLQHHAVDGEGRWAILQSGAACQVVRAMRDHIENVGVQRWGCATLLNLAASKDSRDLLSEEDVARSASGALGGHTLDCTVQRWGMGLVMNLAFSHRNREVLFKHGAVECVLAGMRCHRRNLELLRWGCGAARNLTRDSPAAQRRLVALEGGLVVVAAMQEFPLDLELQRWGVAVVYHLTQDAASRPRLRSAAFVQALCKAARGYRRDLEVRRRSFAALAALAEDDENLQMMRELGCVRLLNLARKDSDKEVLRVTARAWQRLAVQEES</sequence>
<name>A0A7S1A834_NOCSC</name>
<gene>
    <name evidence="2" type="ORF">NSCI0253_LOCUS19987</name>
</gene>
<dbReference type="Gene3D" id="1.25.10.10">
    <property type="entry name" value="Leucine-rich Repeat Variant"/>
    <property type="match status" value="1"/>
</dbReference>
<evidence type="ECO:0000313" key="2">
    <source>
        <dbReference type="EMBL" id="CAD8845637.1"/>
    </source>
</evidence>
<dbReference type="PANTHER" id="PTHR22895">
    <property type="entry name" value="ARMADILLO REPEAT-CONTAINING PROTEIN 6"/>
    <property type="match status" value="1"/>
</dbReference>
<protein>
    <recommendedName>
        <fullName evidence="3">Armadillo repeat-containing protein 8</fullName>
    </recommendedName>
</protein>
<dbReference type="AlphaFoldDB" id="A0A7S1A834"/>
<dbReference type="SUPFAM" id="SSF48371">
    <property type="entry name" value="ARM repeat"/>
    <property type="match status" value="1"/>
</dbReference>
<organism evidence="2">
    <name type="scientific">Noctiluca scintillans</name>
    <name type="common">Sea sparkle</name>
    <name type="synonym">Red tide dinoflagellate</name>
    <dbReference type="NCBI Taxonomy" id="2966"/>
    <lineage>
        <taxon>Eukaryota</taxon>
        <taxon>Sar</taxon>
        <taxon>Alveolata</taxon>
        <taxon>Dinophyceae</taxon>
        <taxon>Noctilucales</taxon>
        <taxon>Noctilucaceae</taxon>
        <taxon>Noctiluca</taxon>
    </lineage>
</organism>
<proteinExistence type="predicted"/>
<dbReference type="PANTHER" id="PTHR22895:SF0">
    <property type="entry name" value="ARMADILLO REPEAT-CONTAINING PROTEIN 6"/>
    <property type="match status" value="1"/>
</dbReference>
<accession>A0A7S1A834</accession>